<comment type="caution">
    <text evidence="1">The sequence shown here is derived from an EMBL/GenBank/DDBJ whole genome shotgun (WGS) entry which is preliminary data.</text>
</comment>
<protein>
    <submittedName>
        <fullName evidence="1">Uncharacterized protein</fullName>
    </submittedName>
</protein>
<proteinExistence type="predicted"/>
<sequence length="91" mass="9996">MQGQKPLFDAVSDFARYFRLLASARHVRGPSFPKRIDLWKGQATQSPDTCLQVRQGRMVPLCCGLPNGGAAGVQVVRCAGTDFSQDPEEMQ</sequence>
<evidence type="ECO:0000313" key="1">
    <source>
        <dbReference type="EMBL" id="MPN60851.1"/>
    </source>
</evidence>
<organism evidence="1">
    <name type="scientific">bioreactor metagenome</name>
    <dbReference type="NCBI Taxonomy" id="1076179"/>
    <lineage>
        <taxon>unclassified sequences</taxon>
        <taxon>metagenomes</taxon>
        <taxon>ecological metagenomes</taxon>
    </lineage>
</organism>
<name>A0A645JB55_9ZZZZ</name>
<dbReference type="AlphaFoldDB" id="A0A645JB55"/>
<gene>
    <name evidence="1" type="ORF">SDC9_208584</name>
</gene>
<reference evidence="1" key="1">
    <citation type="submission" date="2019-08" db="EMBL/GenBank/DDBJ databases">
        <authorList>
            <person name="Kucharzyk K."/>
            <person name="Murdoch R.W."/>
            <person name="Higgins S."/>
            <person name="Loffler F."/>
        </authorList>
    </citation>
    <scope>NUCLEOTIDE SEQUENCE</scope>
</reference>
<dbReference type="EMBL" id="VSSQ01136633">
    <property type="protein sequence ID" value="MPN60851.1"/>
    <property type="molecule type" value="Genomic_DNA"/>
</dbReference>
<accession>A0A645JB55</accession>